<dbReference type="InterPro" id="IPR000014">
    <property type="entry name" value="PAS"/>
</dbReference>
<dbReference type="InterPro" id="IPR003660">
    <property type="entry name" value="HAMP_dom"/>
</dbReference>
<feature type="domain" description="PAS" evidence="5">
    <location>
        <begin position="147"/>
        <end position="219"/>
    </location>
</feature>
<feature type="domain" description="PAC" evidence="6">
    <location>
        <begin position="357"/>
        <end position="409"/>
    </location>
</feature>
<dbReference type="InterPro" id="IPR013655">
    <property type="entry name" value="PAS_fold_3"/>
</dbReference>
<sequence length="899" mass="100085">MHLSGNSTPIDNSTLPENGSDTIFHHLIDLTYDWEYLQGEDGTFAYVSPSCERITGYRPDEFVADPGLLERIIEPEDRAAFLDYETAIRKGDDISTVELRIRRKDGAIRWIGHLTRTAHIEGIGTAYRSSNRDITEDVREREHNLDRERLFHTIIDLTYDWEYLQGEDEGFIYVSPSCERITGYRPDEFIADPGLLERIVEPEDLPHVQAYFRNVRENRDTSKCADTIEFRVRTRDGAVRWIGHISFGAHLPDGTFLGYRSSNRDMTADVMEREEKMRSIAALQKKAELLNTTFMRENPLAMAVLDPSGTIIETNPAFERLFPQSEDTIVSSSIADMPLEHRDGNDLSRVLRTGEKSKGEYLVRFKNGEKKIVILDAIPILDQKGGLEIALYVFRDVTENRRKIAEIERLQKTTETILKEHPIPMILLSPSLQIADWNNAFIDLSGYRAGDLDGLSFRSFKMLKKDGESIRTAVTELRRVSGEIALEFPAGTKDLEYFCIPLYGDEGSLTSVLVVYRDITEQRRQEQEIRKMMAEAEKTARALNISTGDLGTSIRRLAAGDLTNHAAIGENDPLLRVKEDYNFSVDAIRTVIRDAEKAIADLDEHVSASAGNIQEVSAALSTVAENSGSSAEAAASQMQTIEEVHREISTMLSSIEQIAATTQNVREIAEETTRLGDRAASLGNQTTAQMKAVELGSKQNMEDFNRLNEEMRDIGAITRLINDIAAQTKLLALNAAIEAARAGEHGRGFAVVAAEVKSLAEQARSATTRIDEVIERIQSNSQKTAENLQAAHSKVHDGIERVQEIIELLGTIVERAGETAHGVATIARETDDQAGITDRVARSMDTATAMTRRTQEHVRQNAELVRDVSSAAGAVAAGAQEMAALTGALREKMSRFTVA</sequence>
<dbReference type="PROSITE" id="PS50885">
    <property type="entry name" value="HAMP"/>
    <property type="match status" value="1"/>
</dbReference>
<evidence type="ECO:0000259" key="6">
    <source>
        <dbReference type="PROSITE" id="PS50113"/>
    </source>
</evidence>
<dbReference type="SMART" id="SM00086">
    <property type="entry name" value="PAC"/>
    <property type="match status" value="4"/>
</dbReference>
<dbReference type="GO" id="GO:0006935">
    <property type="term" value="P:chemotaxis"/>
    <property type="evidence" value="ECO:0007669"/>
    <property type="project" value="InterPro"/>
</dbReference>
<dbReference type="RefSeq" id="WP_004038908.1">
    <property type="nucleotide sequence ID" value="NZ_CM001555.1"/>
</dbReference>
<evidence type="ECO:0000256" key="2">
    <source>
        <dbReference type="ARBA" id="ARBA00029447"/>
    </source>
</evidence>
<keyword evidence="9" id="KW-1185">Reference proteome</keyword>
<evidence type="ECO:0000259" key="4">
    <source>
        <dbReference type="PROSITE" id="PS50111"/>
    </source>
</evidence>
<keyword evidence="1 3" id="KW-0807">Transducer</keyword>
<dbReference type="Gene3D" id="1.10.287.950">
    <property type="entry name" value="Methyl-accepting chemotaxis protein"/>
    <property type="match status" value="1"/>
</dbReference>
<dbReference type="Pfam" id="PF00015">
    <property type="entry name" value="MCPsignal"/>
    <property type="match status" value="1"/>
</dbReference>
<protein>
    <submittedName>
        <fullName evidence="8">Methyl-accepting chemotaxis sensory transducer with Pas/Pac sensor</fullName>
    </submittedName>
</protein>
<feature type="domain" description="Methyl-accepting transducer" evidence="4">
    <location>
        <begin position="612"/>
        <end position="848"/>
    </location>
</feature>
<dbReference type="InterPro" id="IPR013656">
    <property type="entry name" value="PAS_4"/>
</dbReference>
<dbReference type="Pfam" id="PF08447">
    <property type="entry name" value="PAS_3"/>
    <property type="match status" value="2"/>
</dbReference>
<dbReference type="HOGENOM" id="CLU_322021_0_0_2"/>
<evidence type="ECO:0000313" key="8">
    <source>
        <dbReference type="EMBL" id="EJG07216.1"/>
    </source>
</evidence>
<dbReference type="SMART" id="SM00283">
    <property type="entry name" value="MA"/>
    <property type="match status" value="1"/>
</dbReference>
<dbReference type="CDD" id="cd11386">
    <property type="entry name" value="MCP_signal"/>
    <property type="match status" value="1"/>
</dbReference>
<dbReference type="PROSITE" id="PS50112">
    <property type="entry name" value="PAS"/>
    <property type="match status" value="2"/>
</dbReference>
<dbReference type="PROSITE" id="PS50113">
    <property type="entry name" value="PAC"/>
    <property type="match status" value="2"/>
</dbReference>
<feature type="domain" description="PAC" evidence="6">
    <location>
        <begin position="480"/>
        <end position="531"/>
    </location>
</feature>
<dbReference type="SUPFAM" id="SSF55785">
    <property type="entry name" value="PYP-like sensor domain (PAS domain)"/>
    <property type="match status" value="4"/>
</dbReference>
<dbReference type="GO" id="GO:0016020">
    <property type="term" value="C:membrane"/>
    <property type="evidence" value="ECO:0007669"/>
    <property type="project" value="InterPro"/>
</dbReference>
<dbReference type="GO" id="GO:0004888">
    <property type="term" value="F:transmembrane signaling receptor activity"/>
    <property type="evidence" value="ECO:0007669"/>
    <property type="project" value="InterPro"/>
</dbReference>
<dbReference type="InterPro" id="IPR000700">
    <property type="entry name" value="PAS-assoc_C"/>
</dbReference>
<evidence type="ECO:0000259" key="5">
    <source>
        <dbReference type="PROSITE" id="PS50112"/>
    </source>
</evidence>
<dbReference type="NCBIfam" id="TIGR00229">
    <property type="entry name" value="sensory_box"/>
    <property type="match status" value="4"/>
</dbReference>
<dbReference type="OrthoDB" id="8523at2157"/>
<reference evidence="8 9" key="1">
    <citation type="submission" date="2011-08" db="EMBL/GenBank/DDBJ databases">
        <title>The complete genome of Methanofollis liminatans DSM 4140.</title>
        <authorList>
            <consortium name="US DOE Joint Genome Institute (JGI-PGF)"/>
            <person name="Lucas S."/>
            <person name="Han J."/>
            <person name="Lapidus A."/>
            <person name="Bruce D."/>
            <person name="Goodwin L."/>
            <person name="Pitluck S."/>
            <person name="Peters L."/>
            <person name="Kyrpides N."/>
            <person name="Mavromatis K."/>
            <person name="Ivanova N."/>
            <person name="Mikhailova N."/>
            <person name="Lu M."/>
            <person name="Detter J.C."/>
            <person name="Tapia R."/>
            <person name="Han C."/>
            <person name="Land M."/>
            <person name="Hauser L."/>
            <person name="Markowitz V."/>
            <person name="Cheng J.-F."/>
            <person name="Hugenholtz P."/>
            <person name="Woyke T."/>
            <person name="Wu D."/>
            <person name="Spring S."/>
            <person name="Schuler E."/>
            <person name="Brambilla E."/>
            <person name="Klenk H.-P."/>
            <person name="Eisen J.A."/>
        </authorList>
    </citation>
    <scope>NUCLEOTIDE SEQUENCE [LARGE SCALE GENOMIC DNA]</scope>
    <source>
        <strain evidence="8 9">DSM 4140</strain>
    </source>
</reference>
<dbReference type="Proteomes" id="UP000005095">
    <property type="component" value="Chromosome"/>
</dbReference>
<evidence type="ECO:0000313" key="9">
    <source>
        <dbReference type="Proteomes" id="UP000005095"/>
    </source>
</evidence>
<dbReference type="InterPro" id="IPR004090">
    <property type="entry name" value="Chemotax_Me-accpt_rcpt"/>
</dbReference>
<dbReference type="SUPFAM" id="SSF58104">
    <property type="entry name" value="Methyl-accepting chemotaxis protein (MCP) signaling domain"/>
    <property type="match status" value="1"/>
</dbReference>
<dbReference type="CDD" id="cd00130">
    <property type="entry name" value="PAS"/>
    <property type="match status" value="4"/>
</dbReference>
<evidence type="ECO:0000259" key="7">
    <source>
        <dbReference type="PROSITE" id="PS50885"/>
    </source>
</evidence>
<name>J0S043_9EURY</name>
<dbReference type="PANTHER" id="PTHR32089:SF112">
    <property type="entry name" value="LYSOZYME-LIKE PROTEIN-RELATED"/>
    <property type="match status" value="1"/>
</dbReference>
<proteinExistence type="inferred from homology"/>
<dbReference type="PRINTS" id="PR00260">
    <property type="entry name" value="CHEMTRNSDUCR"/>
</dbReference>
<evidence type="ECO:0000256" key="1">
    <source>
        <dbReference type="ARBA" id="ARBA00023224"/>
    </source>
</evidence>
<dbReference type="PROSITE" id="PS50111">
    <property type="entry name" value="CHEMOTAXIS_TRANSDUC_2"/>
    <property type="match status" value="1"/>
</dbReference>
<dbReference type="InterPro" id="IPR001610">
    <property type="entry name" value="PAC"/>
</dbReference>
<dbReference type="SMART" id="SM00091">
    <property type="entry name" value="PAS"/>
    <property type="match status" value="4"/>
</dbReference>
<evidence type="ECO:0000256" key="3">
    <source>
        <dbReference type="PROSITE-ProRule" id="PRU00284"/>
    </source>
</evidence>
<comment type="similarity">
    <text evidence="2">Belongs to the methyl-accepting chemotaxis (MCP) protein family.</text>
</comment>
<gene>
    <name evidence="8" type="ORF">Metli_1260</name>
</gene>
<dbReference type="InterPro" id="IPR035965">
    <property type="entry name" value="PAS-like_dom_sf"/>
</dbReference>
<accession>J0S043</accession>
<dbReference type="Gene3D" id="3.30.450.20">
    <property type="entry name" value="PAS domain"/>
    <property type="match status" value="4"/>
</dbReference>
<dbReference type="STRING" id="28892.Metli_1260"/>
<dbReference type="EMBL" id="CM001555">
    <property type="protein sequence ID" value="EJG07216.1"/>
    <property type="molecule type" value="Genomic_DNA"/>
</dbReference>
<dbReference type="InterPro" id="IPR004089">
    <property type="entry name" value="MCPsignal_dom"/>
</dbReference>
<dbReference type="GO" id="GO:0007165">
    <property type="term" value="P:signal transduction"/>
    <property type="evidence" value="ECO:0007669"/>
    <property type="project" value="UniProtKB-KW"/>
</dbReference>
<dbReference type="PANTHER" id="PTHR32089">
    <property type="entry name" value="METHYL-ACCEPTING CHEMOTAXIS PROTEIN MCPB"/>
    <property type="match status" value="1"/>
</dbReference>
<dbReference type="AlphaFoldDB" id="J0S043"/>
<organism evidence="8 9">
    <name type="scientific">Methanofollis liminatans DSM 4140</name>
    <dbReference type="NCBI Taxonomy" id="28892"/>
    <lineage>
        <taxon>Archaea</taxon>
        <taxon>Methanobacteriati</taxon>
        <taxon>Methanobacteriota</taxon>
        <taxon>Stenosarchaea group</taxon>
        <taxon>Methanomicrobia</taxon>
        <taxon>Methanomicrobiales</taxon>
        <taxon>Methanomicrobiaceae</taxon>
        <taxon>Methanofollis</taxon>
    </lineage>
</organism>
<feature type="domain" description="HAMP" evidence="7">
    <location>
        <begin position="541"/>
        <end position="593"/>
    </location>
</feature>
<dbReference type="Pfam" id="PF13426">
    <property type="entry name" value="PAS_9"/>
    <property type="match status" value="1"/>
</dbReference>
<dbReference type="Pfam" id="PF08448">
    <property type="entry name" value="PAS_4"/>
    <property type="match status" value="1"/>
</dbReference>
<feature type="domain" description="PAS" evidence="5">
    <location>
        <begin position="20"/>
        <end position="92"/>
    </location>
</feature>